<dbReference type="InterPro" id="IPR048389">
    <property type="entry name" value="YciQ-like_C"/>
</dbReference>
<feature type="domain" description="DUF2207" evidence="3">
    <location>
        <begin position="37"/>
        <end position="226"/>
    </location>
</feature>
<dbReference type="OrthoDB" id="9767603at2"/>
<dbReference type="EMBL" id="PVTK01000006">
    <property type="protein sequence ID" value="PRY64095.1"/>
    <property type="molecule type" value="Genomic_DNA"/>
</dbReference>
<organism evidence="5 6">
    <name type="scientific">Vreelandella songnenensis</name>
    <dbReference type="NCBI Taxonomy" id="1176243"/>
    <lineage>
        <taxon>Bacteria</taxon>
        <taxon>Pseudomonadati</taxon>
        <taxon>Pseudomonadota</taxon>
        <taxon>Gammaproteobacteria</taxon>
        <taxon>Oceanospirillales</taxon>
        <taxon>Halomonadaceae</taxon>
        <taxon>Vreelandella</taxon>
    </lineage>
</organism>
<keyword evidence="2" id="KW-0472">Membrane</keyword>
<feature type="region of interest" description="Disordered" evidence="1">
    <location>
        <begin position="611"/>
        <end position="648"/>
    </location>
</feature>
<dbReference type="Pfam" id="PF20990">
    <property type="entry name" value="DUF2207_C"/>
    <property type="match status" value="1"/>
</dbReference>
<dbReference type="InterPro" id="IPR018702">
    <property type="entry name" value="DUF2207"/>
</dbReference>
<evidence type="ECO:0000313" key="5">
    <source>
        <dbReference type="EMBL" id="PRY64095.1"/>
    </source>
</evidence>
<proteinExistence type="predicted"/>
<feature type="domain" description="Predicted membrane protein YciQ-like C-terminal" evidence="4">
    <location>
        <begin position="282"/>
        <end position="564"/>
    </location>
</feature>
<dbReference type="Pfam" id="PF09972">
    <property type="entry name" value="DUF2207"/>
    <property type="match status" value="1"/>
</dbReference>
<feature type="transmembrane region" description="Helical" evidence="2">
    <location>
        <begin position="423"/>
        <end position="443"/>
    </location>
</feature>
<feature type="transmembrane region" description="Helical" evidence="2">
    <location>
        <begin position="450"/>
        <end position="469"/>
    </location>
</feature>
<keyword evidence="2" id="KW-0812">Transmembrane</keyword>
<protein>
    <submittedName>
        <fullName evidence="5">Putative membrane protein DUF2207</fullName>
    </submittedName>
</protein>
<feature type="compositionally biased region" description="Low complexity" evidence="1">
    <location>
        <begin position="617"/>
        <end position="630"/>
    </location>
</feature>
<keyword evidence="2" id="KW-1133">Transmembrane helix</keyword>
<sequence>MISKVSMRKVAITLCLAIVTLMLSGMVALPVVAEEAIERFEVDITVKPDSSVEITETIRVNAEGEQIQRGIFRDIPTVLSGEGRRRVRQTLDVLSVKRDGERESYTVDALSTGKRIRIGRASATLPHGTHTYEIRYRINRAARMFQEHDELYWNVTGNFWVFPILEASALVTLPADAEIRELDVFTGRHGATEKAAHMEQLKDNVARFDITQPLAVKEGMTVAVSFEKGTLRSPDVAHEMLYWLLDYREVVGPTALLLVVFLYFFCAWYRVGRSPAKGTIIPRFYPPAGFSPALIHFVYYKGRWEKDGWTAFSAALVSLAVKGLVTLDQEGKKAMTIETTGKVPNSLPPGERVVFDFLREKSPVTTDAKHGGAIQRTKSRFISALKNENRSVFFTSNWGYTLFGLALFVVSILQMLYFNVLEFGVFIFMLLSCIPLLLLLLVMKWARRKPLVVSLVVGAIVAMAIFSYLKHLIGIYHVVGMDLIFIALLLSLAISIIFGTYMGAHTLQGRKVMDEIEGFKMYLETAEKERLNFRDEPDMTVLRYEAILPYAMALGVEKPWTERFENDLTRHAISDVESDYRPHWYSGDGFTSERLSPSMSGITTGVTSAMMAAQPASSSSSGFSSGSSGSSSGGFSGGGGGGGGGGGW</sequence>
<gene>
    <name evidence="5" type="ORF">B0H98_1066</name>
</gene>
<dbReference type="Proteomes" id="UP000237647">
    <property type="component" value="Unassembled WGS sequence"/>
</dbReference>
<accession>A0A2T0V1P1</accession>
<evidence type="ECO:0000256" key="1">
    <source>
        <dbReference type="SAM" id="MobiDB-lite"/>
    </source>
</evidence>
<dbReference type="AlphaFoldDB" id="A0A2T0V1P1"/>
<evidence type="ECO:0000256" key="2">
    <source>
        <dbReference type="SAM" id="Phobius"/>
    </source>
</evidence>
<feature type="transmembrane region" description="Helical" evidence="2">
    <location>
        <begin position="475"/>
        <end position="501"/>
    </location>
</feature>
<evidence type="ECO:0000313" key="6">
    <source>
        <dbReference type="Proteomes" id="UP000237647"/>
    </source>
</evidence>
<dbReference type="RefSeq" id="WP_106375075.1">
    <property type="nucleotide sequence ID" value="NZ_PVTK01000006.1"/>
</dbReference>
<evidence type="ECO:0000259" key="3">
    <source>
        <dbReference type="Pfam" id="PF09972"/>
    </source>
</evidence>
<name>A0A2T0V1P1_9GAMM</name>
<keyword evidence="6" id="KW-1185">Reference proteome</keyword>
<feature type="transmembrane region" description="Helical" evidence="2">
    <location>
        <begin position="398"/>
        <end position="417"/>
    </location>
</feature>
<evidence type="ECO:0000259" key="4">
    <source>
        <dbReference type="Pfam" id="PF20990"/>
    </source>
</evidence>
<reference evidence="5 6" key="1">
    <citation type="submission" date="2018-03" db="EMBL/GenBank/DDBJ databases">
        <title>Genomic Encyclopedia of Type Strains, Phase III (KMG-III): the genomes of soil and plant-associated and newly described type strains.</title>
        <authorList>
            <person name="Whitman W."/>
        </authorList>
    </citation>
    <scope>NUCLEOTIDE SEQUENCE [LARGE SCALE GENOMIC DNA]</scope>
    <source>
        <strain evidence="5 6">CGMCC 1.12152</strain>
    </source>
</reference>
<feature type="compositionally biased region" description="Gly residues" evidence="1">
    <location>
        <begin position="631"/>
        <end position="648"/>
    </location>
</feature>
<feature type="transmembrane region" description="Helical" evidence="2">
    <location>
        <begin position="250"/>
        <end position="272"/>
    </location>
</feature>
<comment type="caution">
    <text evidence="5">The sequence shown here is derived from an EMBL/GenBank/DDBJ whole genome shotgun (WGS) entry which is preliminary data.</text>
</comment>